<accession>A0A0F9BAU1</accession>
<comment type="caution">
    <text evidence="1">The sequence shown here is derived from an EMBL/GenBank/DDBJ whole genome shotgun (WGS) entry which is preliminary data.</text>
</comment>
<dbReference type="EMBL" id="LAZR01050236">
    <property type="protein sequence ID" value="KKK87809.1"/>
    <property type="molecule type" value="Genomic_DNA"/>
</dbReference>
<gene>
    <name evidence="1" type="ORF">LCGC14_2749530</name>
</gene>
<organism evidence="1">
    <name type="scientific">marine sediment metagenome</name>
    <dbReference type="NCBI Taxonomy" id="412755"/>
    <lineage>
        <taxon>unclassified sequences</taxon>
        <taxon>metagenomes</taxon>
        <taxon>ecological metagenomes</taxon>
    </lineage>
</organism>
<protein>
    <submittedName>
        <fullName evidence="1">Uncharacterized protein</fullName>
    </submittedName>
</protein>
<evidence type="ECO:0000313" key="1">
    <source>
        <dbReference type="EMBL" id="KKK87809.1"/>
    </source>
</evidence>
<proteinExistence type="predicted"/>
<sequence>MPRVSVGPIVMEVAGDEFIEAARISSIIWEGVTTVGDTATLVHRGPPDALLWPGRTNDTNTYLGLAGGEKGIHAPNGFKLDQISAGRVLVYLRED</sequence>
<dbReference type="AlphaFoldDB" id="A0A0F9BAU1"/>
<name>A0A0F9BAU1_9ZZZZ</name>
<reference evidence="1" key="1">
    <citation type="journal article" date="2015" name="Nature">
        <title>Complex archaea that bridge the gap between prokaryotes and eukaryotes.</title>
        <authorList>
            <person name="Spang A."/>
            <person name="Saw J.H."/>
            <person name="Jorgensen S.L."/>
            <person name="Zaremba-Niedzwiedzka K."/>
            <person name="Martijn J."/>
            <person name="Lind A.E."/>
            <person name="van Eijk R."/>
            <person name="Schleper C."/>
            <person name="Guy L."/>
            <person name="Ettema T.J."/>
        </authorList>
    </citation>
    <scope>NUCLEOTIDE SEQUENCE</scope>
</reference>